<protein>
    <submittedName>
        <fullName evidence="1">Uncharacterized protein</fullName>
    </submittedName>
</protein>
<gene>
    <name evidence="1" type="ORF">L210DRAFT_3434356</name>
</gene>
<evidence type="ECO:0000313" key="1">
    <source>
        <dbReference type="EMBL" id="KAF8414642.1"/>
    </source>
</evidence>
<comment type="caution">
    <text evidence="1">The sequence shown here is derived from an EMBL/GenBank/DDBJ whole genome shotgun (WGS) entry which is preliminary data.</text>
</comment>
<reference evidence="1" key="2">
    <citation type="journal article" date="2020" name="Nat. Commun.">
        <title>Large-scale genome sequencing of mycorrhizal fungi provides insights into the early evolution of symbiotic traits.</title>
        <authorList>
            <person name="Miyauchi S."/>
            <person name="Kiss E."/>
            <person name="Kuo A."/>
            <person name="Drula E."/>
            <person name="Kohler A."/>
            <person name="Sanchez-Garcia M."/>
            <person name="Morin E."/>
            <person name="Andreopoulos B."/>
            <person name="Barry K.W."/>
            <person name="Bonito G."/>
            <person name="Buee M."/>
            <person name="Carver A."/>
            <person name="Chen C."/>
            <person name="Cichocki N."/>
            <person name="Clum A."/>
            <person name="Culley D."/>
            <person name="Crous P.W."/>
            <person name="Fauchery L."/>
            <person name="Girlanda M."/>
            <person name="Hayes R.D."/>
            <person name="Keri Z."/>
            <person name="LaButti K."/>
            <person name="Lipzen A."/>
            <person name="Lombard V."/>
            <person name="Magnuson J."/>
            <person name="Maillard F."/>
            <person name="Murat C."/>
            <person name="Nolan M."/>
            <person name="Ohm R.A."/>
            <person name="Pangilinan J."/>
            <person name="Pereira M.F."/>
            <person name="Perotto S."/>
            <person name="Peter M."/>
            <person name="Pfister S."/>
            <person name="Riley R."/>
            <person name="Sitrit Y."/>
            <person name="Stielow J.B."/>
            <person name="Szollosi G."/>
            <person name="Zifcakova L."/>
            <person name="Stursova M."/>
            <person name="Spatafora J.W."/>
            <person name="Tedersoo L."/>
            <person name="Vaario L.M."/>
            <person name="Yamada A."/>
            <person name="Yan M."/>
            <person name="Wang P."/>
            <person name="Xu J."/>
            <person name="Bruns T."/>
            <person name="Baldrian P."/>
            <person name="Vilgalys R."/>
            <person name="Dunand C."/>
            <person name="Henrissat B."/>
            <person name="Grigoriev I.V."/>
            <person name="Hibbett D."/>
            <person name="Nagy L.G."/>
            <person name="Martin F.M."/>
        </authorList>
    </citation>
    <scope>NUCLEOTIDE SEQUENCE</scope>
    <source>
        <strain evidence="1">BED1</strain>
    </source>
</reference>
<dbReference type="Proteomes" id="UP001194468">
    <property type="component" value="Unassembled WGS sequence"/>
</dbReference>
<dbReference type="AlphaFoldDB" id="A0AAD4B8Z2"/>
<proteinExistence type="predicted"/>
<organism evidence="1 2">
    <name type="scientific">Boletus edulis BED1</name>
    <dbReference type="NCBI Taxonomy" id="1328754"/>
    <lineage>
        <taxon>Eukaryota</taxon>
        <taxon>Fungi</taxon>
        <taxon>Dikarya</taxon>
        <taxon>Basidiomycota</taxon>
        <taxon>Agaricomycotina</taxon>
        <taxon>Agaricomycetes</taxon>
        <taxon>Agaricomycetidae</taxon>
        <taxon>Boletales</taxon>
        <taxon>Boletineae</taxon>
        <taxon>Boletaceae</taxon>
        <taxon>Boletoideae</taxon>
        <taxon>Boletus</taxon>
    </lineage>
</organism>
<keyword evidence="2" id="KW-1185">Reference proteome</keyword>
<reference evidence="1" key="1">
    <citation type="submission" date="2019-10" db="EMBL/GenBank/DDBJ databases">
        <authorList>
            <consortium name="DOE Joint Genome Institute"/>
            <person name="Kuo A."/>
            <person name="Miyauchi S."/>
            <person name="Kiss E."/>
            <person name="Drula E."/>
            <person name="Kohler A."/>
            <person name="Sanchez-Garcia M."/>
            <person name="Andreopoulos B."/>
            <person name="Barry K.W."/>
            <person name="Bonito G."/>
            <person name="Buee M."/>
            <person name="Carver A."/>
            <person name="Chen C."/>
            <person name="Cichocki N."/>
            <person name="Clum A."/>
            <person name="Culley D."/>
            <person name="Crous P.W."/>
            <person name="Fauchery L."/>
            <person name="Girlanda M."/>
            <person name="Hayes R."/>
            <person name="Keri Z."/>
            <person name="LaButti K."/>
            <person name="Lipzen A."/>
            <person name="Lombard V."/>
            <person name="Magnuson J."/>
            <person name="Maillard F."/>
            <person name="Morin E."/>
            <person name="Murat C."/>
            <person name="Nolan M."/>
            <person name="Ohm R."/>
            <person name="Pangilinan J."/>
            <person name="Pereira M."/>
            <person name="Perotto S."/>
            <person name="Peter M."/>
            <person name="Riley R."/>
            <person name="Sitrit Y."/>
            <person name="Stielow B."/>
            <person name="Szollosi G."/>
            <person name="Zifcakova L."/>
            <person name="Stursova M."/>
            <person name="Spatafora J.W."/>
            <person name="Tedersoo L."/>
            <person name="Vaario L.-M."/>
            <person name="Yamada A."/>
            <person name="Yan M."/>
            <person name="Wang P."/>
            <person name="Xu J."/>
            <person name="Bruns T."/>
            <person name="Baldrian P."/>
            <person name="Vilgalys R."/>
            <person name="Henrissat B."/>
            <person name="Grigoriev I.V."/>
            <person name="Hibbett D."/>
            <person name="Nagy L.G."/>
            <person name="Martin F.M."/>
        </authorList>
    </citation>
    <scope>NUCLEOTIDE SEQUENCE</scope>
    <source>
        <strain evidence="1">BED1</strain>
    </source>
</reference>
<name>A0AAD4B8Z2_BOLED</name>
<evidence type="ECO:0000313" key="2">
    <source>
        <dbReference type="Proteomes" id="UP001194468"/>
    </source>
</evidence>
<accession>A0AAD4B8Z2</accession>
<dbReference type="EMBL" id="WHUW01000463">
    <property type="protein sequence ID" value="KAF8414642.1"/>
    <property type="molecule type" value="Genomic_DNA"/>
</dbReference>
<sequence length="81" mass="8737">MAYAPSRTIWVRGLWGPSIARRPCPHRGYCGLVSAACMGFGPCTVGIFSCPATATLAGQAVLFLFLHCVNPNLVYSYNVQE</sequence>